<reference evidence="3" key="1">
    <citation type="journal article" date="2013" name="Proc. Natl. Acad. Sci. U.S.A.">
        <title>Improving the coverage of the cyanobacterial phylum using diversity-driven genome sequencing.</title>
        <authorList>
            <person name="Shih P.M."/>
            <person name="Wu D."/>
            <person name="Latifi A."/>
            <person name="Axen S.D."/>
            <person name="Fewer D.P."/>
            <person name="Talla E."/>
            <person name="Calteau A."/>
            <person name="Cai F."/>
            <person name="Tandeau de Marsac N."/>
            <person name="Rippka R."/>
            <person name="Herdman M."/>
            <person name="Sivonen K."/>
            <person name="Coursin T."/>
            <person name="Laurent T."/>
            <person name="Goodwin L."/>
            <person name="Nolan M."/>
            <person name="Davenport K.W."/>
            <person name="Han C.S."/>
            <person name="Rubin E.M."/>
            <person name="Eisen J.A."/>
            <person name="Woyke T."/>
            <person name="Gugger M."/>
            <person name="Kerfeld C.A."/>
        </authorList>
    </citation>
    <scope>NUCLEOTIDE SEQUENCE [LARGE SCALE GENOMIC DNA]</scope>
    <source>
        <strain evidence="3">ATCC 27899 / PCC 7122</strain>
    </source>
</reference>
<keyword evidence="3" id="KW-1185">Reference proteome</keyword>
<protein>
    <recommendedName>
        <fullName evidence="1">DUF4351 domain-containing protein</fullName>
    </recommendedName>
</protein>
<dbReference type="EMBL" id="CP003659">
    <property type="protein sequence ID" value="AFZ58838.1"/>
    <property type="molecule type" value="Genomic_DNA"/>
</dbReference>
<proteinExistence type="predicted"/>
<dbReference type="PANTHER" id="PTHR35586">
    <property type="entry name" value="SLL1691 PROTEIN"/>
    <property type="match status" value="1"/>
</dbReference>
<dbReference type="PATRIC" id="fig|272123.3.peg.3740"/>
<dbReference type="AlphaFoldDB" id="K9ZHY2"/>
<evidence type="ECO:0000313" key="3">
    <source>
        <dbReference type="Proteomes" id="UP000010474"/>
    </source>
</evidence>
<dbReference type="Pfam" id="PF14261">
    <property type="entry name" value="DUF4351"/>
    <property type="match status" value="1"/>
</dbReference>
<dbReference type="eggNOG" id="COG5464">
    <property type="taxonomic scope" value="Bacteria"/>
</dbReference>
<dbReference type="HOGENOM" id="CLU_069065_6_0_3"/>
<dbReference type="RefSeq" id="WP_015215463.1">
    <property type="nucleotide sequence ID" value="NC_019771.1"/>
</dbReference>
<organism evidence="2 3">
    <name type="scientific">Anabaena cylindrica (strain ATCC 27899 / PCC 7122)</name>
    <dbReference type="NCBI Taxonomy" id="272123"/>
    <lineage>
        <taxon>Bacteria</taxon>
        <taxon>Bacillati</taxon>
        <taxon>Cyanobacteriota</taxon>
        <taxon>Cyanophyceae</taxon>
        <taxon>Nostocales</taxon>
        <taxon>Nostocaceae</taxon>
        <taxon>Anabaena</taxon>
    </lineage>
</organism>
<dbReference type="KEGG" id="acy:Anacy_3438"/>
<dbReference type="PANTHER" id="PTHR35586:SF2">
    <property type="entry name" value="SLL1542 PROTEIN"/>
    <property type="match status" value="1"/>
</dbReference>
<name>K9ZHY2_ANACC</name>
<accession>K9ZHY2</accession>
<evidence type="ECO:0000313" key="2">
    <source>
        <dbReference type="EMBL" id="AFZ58838.1"/>
    </source>
</evidence>
<gene>
    <name evidence="2" type="ordered locus">Anacy_3438</name>
</gene>
<dbReference type="InterPro" id="IPR025587">
    <property type="entry name" value="DUF4351"/>
</dbReference>
<evidence type="ECO:0000259" key="1">
    <source>
        <dbReference type="Pfam" id="PF14261"/>
    </source>
</evidence>
<sequence length="116" mass="13487">MELLETVLLSKFSQLSRQEIEAMFLVSDIKQTKVYQEAKQEGIQEGIQEGRQEGRQEGEMILLMRLLSKRFGKLSSNYIENINKLTIEQLEDLGEALLDFVDISDLEQWLKSHIEL</sequence>
<dbReference type="OrthoDB" id="515710at2"/>
<dbReference type="STRING" id="272123.Anacy_3438"/>
<feature type="domain" description="DUF4351" evidence="1">
    <location>
        <begin position="52"/>
        <end position="110"/>
    </location>
</feature>
<dbReference type="Proteomes" id="UP000010474">
    <property type="component" value="Chromosome"/>
</dbReference>